<keyword evidence="6 8" id="KW-0472">Membrane</keyword>
<dbReference type="OrthoDB" id="9766690at2"/>
<evidence type="ECO:0000256" key="1">
    <source>
        <dbReference type="ARBA" id="ARBA00004651"/>
    </source>
</evidence>
<dbReference type="EMBL" id="SLXO01000001">
    <property type="protein sequence ID" value="TCP38197.1"/>
    <property type="molecule type" value="Genomic_DNA"/>
</dbReference>
<feature type="transmembrane region" description="Helical" evidence="8">
    <location>
        <begin position="178"/>
        <end position="196"/>
    </location>
</feature>
<dbReference type="GO" id="GO:0015293">
    <property type="term" value="F:symporter activity"/>
    <property type="evidence" value="ECO:0007669"/>
    <property type="project" value="UniProtKB-KW"/>
</dbReference>
<protein>
    <submittedName>
        <fullName evidence="9">Na+/H+-dicarboxylate symporter</fullName>
    </submittedName>
</protein>
<evidence type="ECO:0000313" key="9">
    <source>
        <dbReference type="EMBL" id="TCP38197.1"/>
    </source>
</evidence>
<dbReference type="Proteomes" id="UP000295399">
    <property type="component" value="Unassembled WGS sequence"/>
</dbReference>
<keyword evidence="5 8" id="KW-1133">Transmembrane helix</keyword>
<evidence type="ECO:0000256" key="6">
    <source>
        <dbReference type="ARBA" id="ARBA00023136"/>
    </source>
</evidence>
<dbReference type="PANTHER" id="PTHR42865:SF7">
    <property type="entry name" value="PROTON_GLUTAMATE-ASPARTATE SYMPORTER"/>
    <property type="match status" value="1"/>
</dbReference>
<dbReference type="GO" id="GO:0005886">
    <property type="term" value="C:plasma membrane"/>
    <property type="evidence" value="ECO:0007669"/>
    <property type="project" value="UniProtKB-SubCell"/>
</dbReference>
<feature type="transmembrane region" description="Helical" evidence="8">
    <location>
        <begin position="361"/>
        <end position="389"/>
    </location>
</feature>
<dbReference type="Gene3D" id="1.10.3860.10">
    <property type="entry name" value="Sodium:dicarboxylate symporter"/>
    <property type="match status" value="1"/>
</dbReference>
<evidence type="ECO:0000256" key="7">
    <source>
        <dbReference type="SAM" id="MobiDB-lite"/>
    </source>
</evidence>
<organism evidence="9 10">
    <name type="scientific">Rhodothalassium salexigens DSM 2132</name>
    <dbReference type="NCBI Taxonomy" id="1188247"/>
    <lineage>
        <taxon>Bacteria</taxon>
        <taxon>Pseudomonadati</taxon>
        <taxon>Pseudomonadota</taxon>
        <taxon>Alphaproteobacteria</taxon>
        <taxon>Rhodothalassiales</taxon>
        <taxon>Rhodothalassiaceae</taxon>
        <taxon>Rhodothalassium</taxon>
    </lineage>
</organism>
<accession>A0A4R2PR60</accession>
<keyword evidence="3" id="KW-1003">Cell membrane</keyword>
<evidence type="ECO:0000256" key="4">
    <source>
        <dbReference type="ARBA" id="ARBA00022692"/>
    </source>
</evidence>
<comment type="caution">
    <text evidence="9">The sequence shown here is derived from an EMBL/GenBank/DDBJ whole genome shotgun (WGS) entry which is preliminary data.</text>
</comment>
<feature type="transmembrane region" description="Helical" evidence="8">
    <location>
        <begin position="95"/>
        <end position="121"/>
    </location>
</feature>
<evidence type="ECO:0000313" key="10">
    <source>
        <dbReference type="Proteomes" id="UP000295399"/>
    </source>
</evidence>
<name>A0A4R2PR60_RHOSA</name>
<dbReference type="InParanoid" id="A0A4R2PR60"/>
<proteinExistence type="predicted"/>
<dbReference type="RefSeq" id="WP_132706474.1">
    <property type="nucleotide sequence ID" value="NZ_JACIGF010000001.1"/>
</dbReference>
<feature type="transmembrane region" description="Helical" evidence="8">
    <location>
        <begin position="217"/>
        <end position="238"/>
    </location>
</feature>
<sequence>MESQYQPPSKFAAIMKEQLWAQVVAGLVLGLLVGVLLGPDLGLFEDGAMQLLGEWIALPGELFLSVLRFVVVPLVLSSVALGVADSDEVDRIKALGLSVVLYFLTTTTIAVAIGVSMAQIFKPGHYIAEDQVASAQVQGDVNIQSPTDALVGNDSSIPDQIANLLPTNPVASLAQGDMLAIVIASAIFGVALLALPRTESRPLIDLMRSTQAVCLNIVNWIMKFAPIAVFGLIADVTMDNGLEVLTGVSAYVLTVVGALAVMMVVYMIILAVLARRSPWRFLSRSREVLLFAFSSSSSGATMPLTLRTVNERHGVNPTVGRLVVPLGATINMDGTALYQAVATVFLVQVYGQVDFGLTETLLVLTLAIGASIGTAAIPGVGIVLLAAILTQVGVPEYYLGLVFAVDRILDMCRTMVNVTGDMVASATLDRLLGFKHEDIEAAAENAPDAPTDPSPETDTSSTMTMQRHGQQ</sequence>
<comment type="subcellular location">
    <subcellularLocation>
        <location evidence="1">Cell membrane</location>
        <topology evidence="1">Multi-pass membrane protein</topology>
    </subcellularLocation>
</comment>
<dbReference type="PRINTS" id="PR00173">
    <property type="entry name" value="EDTRNSPORT"/>
</dbReference>
<dbReference type="GO" id="GO:0006835">
    <property type="term" value="P:dicarboxylic acid transport"/>
    <property type="evidence" value="ECO:0007669"/>
    <property type="project" value="TreeGrafter"/>
</dbReference>
<evidence type="ECO:0000256" key="2">
    <source>
        <dbReference type="ARBA" id="ARBA00022448"/>
    </source>
</evidence>
<dbReference type="AlphaFoldDB" id="A0A4R2PR60"/>
<dbReference type="Pfam" id="PF00375">
    <property type="entry name" value="SDF"/>
    <property type="match status" value="1"/>
</dbReference>
<dbReference type="FunCoup" id="A0A4R2PR60">
    <property type="interactions" value="202"/>
</dbReference>
<evidence type="ECO:0000256" key="5">
    <source>
        <dbReference type="ARBA" id="ARBA00022989"/>
    </source>
</evidence>
<evidence type="ECO:0000256" key="8">
    <source>
        <dbReference type="SAM" id="Phobius"/>
    </source>
</evidence>
<keyword evidence="10" id="KW-1185">Reference proteome</keyword>
<feature type="transmembrane region" description="Helical" evidence="8">
    <location>
        <begin position="250"/>
        <end position="274"/>
    </location>
</feature>
<feature type="transmembrane region" description="Helical" evidence="8">
    <location>
        <begin position="62"/>
        <end position="83"/>
    </location>
</feature>
<keyword evidence="4 8" id="KW-0812">Transmembrane</keyword>
<dbReference type="InterPro" id="IPR001991">
    <property type="entry name" value="Na-dicarboxylate_symporter"/>
</dbReference>
<dbReference type="InterPro" id="IPR036458">
    <property type="entry name" value="Na:dicarbo_symporter_sf"/>
</dbReference>
<reference evidence="9 10" key="1">
    <citation type="submission" date="2019-03" db="EMBL/GenBank/DDBJ databases">
        <title>Genomic Encyclopedia of Type Strains, Phase IV (KMG-IV): sequencing the most valuable type-strain genomes for metagenomic binning, comparative biology and taxonomic classification.</title>
        <authorList>
            <person name="Goeker M."/>
        </authorList>
    </citation>
    <scope>NUCLEOTIDE SEQUENCE [LARGE SCALE GENOMIC DNA]</scope>
    <source>
        <strain evidence="9 10">DSM 2132</strain>
    </source>
</reference>
<evidence type="ECO:0000256" key="3">
    <source>
        <dbReference type="ARBA" id="ARBA00022475"/>
    </source>
</evidence>
<gene>
    <name evidence="9" type="ORF">EV659_10195</name>
</gene>
<feature type="region of interest" description="Disordered" evidence="7">
    <location>
        <begin position="442"/>
        <end position="471"/>
    </location>
</feature>
<keyword evidence="2" id="KW-0813">Transport</keyword>
<dbReference type="PANTHER" id="PTHR42865">
    <property type="entry name" value="PROTON/GLUTAMATE-ASPARTATE SYMPORTER"/>
    <property type="match status" value="1"/>
</dbReference>
<dbReference type="SUPFAM" id="SSF118215">
    <property type="entry name" value="Proton glutamate symport protein"/>
    <property type="match status" value="1"/>
</dbReference>
<feature type="transmembrane region" description="Helical" evidence="8">
    <location>
        <begin position="20"/>
        <end position="42"/>
    </location>
</feature>
<feature type="compositionally biased region" description="Low complexity" evidence="7">
    <location>
        <begin position="446"/>
        <end position="462"/>
    </location>
</feature>